<proteinExistence type="predicted"/>
<dbReference type="EMBL" id="JBEHZE010000001">
    <property type="protein sequence ID" value="MEX6633752.1"/>
    <property type="molecule type" value="Genomic_DNA"/>
</dbReference>
<dbReference type="InterPro" id="IPR047124">
    <property type="entry name" value="HI_0220.2"/>
</dbReference>
<comment type="caution">
    <text evidence="2">The sequence shown here is derived from an EMBL/GenBank/DDBJ whole genome shotgun (WGS) entry which is preliminary data.</text>
</comment>
<accession>A0ABV3Z8R0</accession>
<dbReference type="Pfam" id="PF03167">
    <property type="entry name" value="UDG"/>
    <property type="match status" value="1"/>
</dbReference>
<name>A0ABV3Z8R0_9PROT</name>
<organism evidence="2 3">
    <name type="scientific">Hyphococcus lacteus</name>
    <dbReference type="NCBI Taxonomy" id="3143536"/>
    <lineage>
        <taxon>Bacteria</taxon>
        <taxon>Pseudomonadati</taxon>
        <taxon>Pseudomonadota</taxon>
        <taxon>Alphaproteobacteria</taxon>
        <taxon>Parvularculales</taxon>
        <taxon>Parvularculaceae</taxon>
        <taxon>Hyphococcus</taxon>
    </lineage>
</organism>
<keyword evidence="3" id="KW-1185">Reference proteome</keyword>
<dbReference type="Gene3D" id="3.40.470.10">
    <property type="entry name" value="Uracil-DNA glycosylase-like domain"/>
    <property type="match status" value="1"/>
</dbReference>
<evidence type="ECO:0000313" key="3">
    <source>
        <dbReference type="Proteomes" id="UP001560685"/>
    </source>
</evidence>
<dbReference type="SMART" id="SM00987">
    <property type="entry name" value="UreE_C"/>
    <property type="match status" value="1"/>
</dbReference>
<dbReference type="InterPro" id="IPR005122">
    <property type="entry name" value="Uracil-DNA_glycosylase-like"/>
</dbReference>
<evidence type="ECO:0000313" key="2">
    <source>
        <dbReference type="EMBL" id="MEX6633752.1"/>
    </source>
</evidence>
<feature type="domain" description="Uracil-DNA glycosylase-like" evidence="1">
    <location>
        <begin position="33"/>
        <end position="191"/>
    </location>
</feature>
<dbReference type="Proteomes" id="UP001560685">
    <property type="component" value="Unassembled WGS sequence"/>
</dbReference>
<dbReference type="PANTHER" id="PTHR42160:SF1">
    <property type="entry name" value="URACIL-DNA GLYCOSYLASE SUPERFAMILY PROTEIN"/>
    <property type="match status" value="1"/>
</dbReference>
<gene>
    <name evidence="2" type="ORF">ABFZ84_09365</name>
</gene>
<dbReference type="SMART" id="SM00986">
    <property type="entry name" value="UDG"/>
    <property type="match status" value="1"/>
</dbReference>
<protein>
    <submittedName>
        <fullName evidence="2">Uracil-DNA glycosylase family protein</fullName>
    </submittedName>
</protein>
<dbReference type="InterPro" id="IPR036895">
    <property type="entry name" value="Uracil-DNA_glycosylase-like_sf"/>
</dbReference>
<dbReference type="SUPFAM" id="SSF52141">
    <property type="entry name" value="Uracil-DNA glycosylase-like"/>
    <property type="match status" value="1"/>
</dbReference>
<reference evidence="2 3" key="1">
    <citation type="submission" date="2024-05" db="EMBL/GenBank/DDBJ databases">
        <title>Three bacterial strains, DH-69, EH-24, and ECK-19 isolated from coastal sediments.</title>
        <authorList>
            <person name="Ye Y.-Q."/>
            <person name="Du Z.-J."/>
        </authorList>
    </citation>
    <scope>NUCLEOTIDE SEQUENCE [LARGE SCALE GENOMIC DNA]</scope>
    <source>
        <strain evidence="2 3">ECK-19</strain>
    </source>
</reference>
<dbReference type="PANTHER" id="PTHR42160">
    <property type="entry name" value="URACIL-DNA GLYCOSYLASE SUPERFAMILY PROTEIN"/>
    <property type="match status" value="1"/>
</dbReference>
<evidence type="ECO:0000259" key="1">
    <source>
        <dbReference type="SMART" id="SM00986"/>
    </source>
</evidence>
<sequence length="200" mass="22845">MAPLKPLLKDIRACRICIDDPRGMPLPHEPRPVVRATATAKIAIYGQAPGIRVHKSGMPFTDPSGDRLREWMGVSEEEFYDETKVAIVPMGFCFPGYDANGADKPPRKECAPAWRQQLIDAMPNVKTAILVGGYAQKWHLGKSARSNLTETVEHWREYTPQYFPTPHPSWRNNSWLKKNSWFEAELLPVLRKRVRRLIQA</sequence>
<dbReference type="CDD" id="cd10033">
    <property type="entry name" value="UDG_like"/>
    <property type="match status" value="1"/>
</dbReference>
<dbReference type="RefSeq" id="WP_369313743.1">
    <property type="nucleotide sequence ID" value="NZ_JBEHZE010000001.1"/>
</dbReference>